<feature type="compositionally biased region" description="Polar residues" evidence="2">
    <location>
        <begin position="37"/>
        <end position="52"/>
    </location>
</feature>
<feature type="compositionally biased region" description="Low complexity" evidence="2">
    <location>
        <begin position="115"/>
        <end position="129"/>
    </location>
</feature>
<comment type="caution">
    <text evidence="4">The sequence shown here is derived from an EMBL/GenBank/DDBJ whole genome shotgun (WGS) entry which is preliminary data.</text>
</comment>
<dbReference type="PROSITE" id="PS50097">
    <property type="entry name" value="BTB"/>
    <property type="match status" value="1"/>
</dbReference>
<evidence type="ECO:0000313" key="4">
    <source>
        <dbReference type="EMBL" id="KAK9835642.1"/>
    </source>
</evidence>
<feature type="compositionally biased region" description="Polar residues" evidence="2">
    <location>
        <begin position="167"/>
        <end position="179"/>
    </location>
</feature>
<proteinExistence type="predicted"/>
<dbReference type="AlphaFoldDB" id="A0AAW1RP84"/>
<feature type="region of interest" description="Disordered" evidence="2">
    <location>
        <begin position="83"/>
        <end position="218"/>
    </location>
</feature>
<feature type="compositionally biased region" description="Polar residues" evidence="2">
    <location>
        <begin position="260"/>
        <end position="282"/>
    </location>
</feature>
<protein>
    <recommendedName>
        <fullName evidence="3">BTB domain-containing protein</fullName>
    </recommendedName>
</protein>
<feature type="region of interest" description="Disordered" evidence="2">
    <location>
        <begin position="260"/>
        <end position="328"/>
    </location>
</feature>
<feature type="region of interest" description="Disordered" evidence="2">
    <location>
        <begin position="232"/>
        <end position="251"/>
    </location>
</feature>
<dbReference type="EMBL" id="JALJOS010000008">
    <property type="protein sequence ID" value="KAK9835642.1"/>
    <property type="molecule type" value="Genomic_DNA"/>
</dbReference>
<feature type="compositionally biased region" description="Polar residues" evidence="2">
    <location>
        <begin position="473"/>
        <end position="484"/>
    </location>
</feature>
<organism evidence="4 5">
    <name type="scientific">Apatococcus lobatus</name>
    <dbReference type="NCBI Taxonomy" id="904363"/>
    <lineage>
        <taxon>Eukaryota</taxon>
        <taxon>Viridiplantae</taxon>
        <taxon>Chlorophyta</taxon>
        <taxon>core chlorophytes</taxon>
        <taxon>Trebouxiophyceae</taxon>
        <taxon>Chlorellales</taxon>
        <taxon>Chlorellaceae</taxon>
        <taxon>Apatococcus</taxon>
    </lineage>
</organism>
<feature type="compositionally biased region" description="Low complexity" evidence="2">
    <location>
        <begin position="299"/>
        <end position="328"/>
    </location>
</feature>
<dbReference type="InterPro" id="IPR011333">
    <property type="entry name" value="SKP1/BTB/POZ_sf"/>
</dbReference>
<dbReference type="Pfam" id="PF00651">
    <property type="entry name" value="BTB"/>
    <property type="match status" value="1"/>
</dbReference>
<evidence type="ECO:0000313" key="5">
    <source>
        <dbReference type="Proteomes" id="UP001438707"/>
    </source>
</evidence>
<gene>
    <name evidence="4" type="ORF">WJX74_004896</name>
</gene>
<evidence type="ECO:0000259" key="3">
    <source>
        <dbReference type="PROSITE" id="PS50097"/>
    </source>
</evidence>
<feature type="compositionally biased region" description="Low complexity" evidence="2">
    <location>
        <begin position="142"/>
        <end position="166"/>
    </location>
</feature>
<feature type="region of interest" description="Disordered" evidence="2">
    <location>
        <begin position="1"/>
        <end position="52"/>
    </location>
</feature>
<evidence type="ECO:0000256" key="2">
    <source>
        <dbReference type="SAM" id="MobiDB-lite"/>
    </source>
</evidence>
<comment type="pathway">
    <text evidence="1">Protein modification; protein ubiquitination.</text>
</comment>
<reference evidence="4 5" key="1">
    <citation type="journal article" date="2024" name="Nat. Commun.">
        <title>Phylogenomics reveals the evolutionary origins of lichenization in chlorophyte algae.</title>
        <authorList>
            <person name="Puginier C."/>
            <person name="Libourel C."/>
            <person name="Otte J."/>
            <person name="Skaloud P."/>
            <person name="Haon M."/>
            <person name="Grisel S."/>
            <person name="Petersen M."/>
            <person name="Berrin J.G."/>
            <person name="Delaux P.M."/>
            <person name="Dal Grande F."/>
            <person name="Keller J."/>
        </authorList>
    </citation>
    <scope>NUCLEOTIDE SEQUENCE [LARGE SCALE GENOMIC DNA]</scope>
    <source>
        <strain evidence="4 5">SAG 2145</strain>
    </source>
</reference>
<feature type="domain" description="BTB" evidence="3">
    <location>
        <begin position="630"/>
        <end position="690"/>
    </location>
</feature>
<evidence type="ECO:0000256" key="1">
    <source>
        <dbReference type="ARBA" id="ARBA00004906"/>
    </source>
</evidence>
<accession>A0AAW1RP84</accession>
<keyword evidence="5" id="KW-1185">Reference proteome</keyword>
<dbReference type="SMART" id="SM00225">
    <property type="entry name" value="BTB"/>
    <property type="match status" value="1"/>
</dbReference>
<feature type="compositionally biased region" description="Polar residues" evidence="2">
    <location>
        <begin position="521"/>
        <end position="534"/>
    </location>
</feature>
<dbReference type="Gene3D" id="3.30.710.10">
    <property type="entry name" value="Potassium Channel Kv1.1, Chain A"/>
    <property type="match status" value="1"/>
</dbReference>
<name>A0AAW1RP84_9CHLO</name>
<dbReference type="SUPFAM" id="SSF54695">
    <property type="entry name" value="POZ domain"/>
    <property type="match status" value="1"/>
</dbReference>
<sequence length="902" mass="97488">MFSCLSPDGNDKEDGRYARSRAHRLGEHRPIVPGQQAAHQSAENEASKLQSQFAEQLPRHYSRLAVASRLPVAGSFKALSAWSTWNSSQQAPAAPAQGCWPTGNNQPKPSRRRAASSSPSSASSANSRRATGDTEPSVSPEAAASRPQQYSSPSSSSRSAQDGSSRNPSSHVSSATSANPSPPVQSKPTCTLSRERNVQTLKKAGSSSTRRRLDMDPTPLPVELHRELSMETDGVHPQVLKPSNSLKDTPEVRVDSRLQGNGAASGQQRFPSKGQSNSSSHPDQPLDPAATSKHVRDAQPQQSLQQVPSLSQPVPYPMQQLPQQMPQQDHGYISHGFPNMGMSSPFQMAANPFCVDEAPLKPLPSALNPVYNAPDGAESKVPLAPATPSNPQMLRQSLLRSESPGGPDQDPAAGQRHASWIASSAEPPIPVSVLDHSLKCSNVFNANDDSNANAGLDAQQLHEKLGRLDQHSRSQALQQGMQTRPPSPTQPARVKSRAGAGNMLRKGSSEKSLTPERLLSRRSTNSGSHQTEQEASPAVLKPSQPQEPLLKESHALGAEKSSHSPHLEHAHALSTGYGEGYVPANDTLDSIVKQNTAGINPDVASAAQSMRLLDSPFGAAGSPRINLPHADCILKASDGTEFPATRSTLMLESNVIRKLLEQQPDQDGHLLSLPLDTSAADLRLLLEHIYFPHKDLAITSTLHAMHLTELASRFEMPGLKQRCDTVLAREDLRRQYLQLDKAVQAAVFASLHNLPAMLQACQTYLLFNFSQVEKKEFLPMMASSSLAAILLAREAKLKDVLYSAESRRRTAIKLAKSAFEHVTGLWHNAASSVAASAAPLNGTTTSKLIRDMCREVSHEHEQWLGGQEEVSRYPSWVPLPSRAVAQEPHSLYDPPQSCQGIL</sequence>
<feature type="region of interest" description="Disordered" evidence="2">
    <location>
        <begin position="470"/>
        <end position="544"/>
    </location>
</feature>
<dbReference type="Proteomes" id="UP001438707">
    <property type="component" value="Unassembled WGS sequence"/>
</dbReference>
<dbReference type="InterPro" id="IPR000210">
    <property type="entry name" value="BTB/POZ_dom"/>
</dbReference>